<dbReference type="Gene3D" id="3.30.300.30">
    <property type="match status" value="1"/>
</dbReference>
<dbReference type="Pfam" id="PF00550">
    <property type="entry name" value="PP-binding"/>
    <property type="match status" value="1"/>
</dbReference>
<dbReference type="InterPro" id="IPR036736">
    <property type="entry name" value="ACP-like_sf"/>
</dbReference>
<dbReference type="NCBIfam" id="TIGR01733">
    <property type="entry name" value="AA-adenyl-dom"/>
    <property type="match status" value="1"/>
</dbReference>
<dbReference type="Gene3D" id="3.40.50.1820">
    <property type="entry name" value="alpha/beta hydrolase"/>
    <property type="match status" value="1"/>
</dbReference>
<dbReference type="PROSITE" id="PS50075">
    <property type="entry name" value="CARRIER"/>
    <property type="match status" value="1"/>
</dbReference>
<dbReference type="InterPro" id="IPR001031">
    <property type="entry name" value="Thioesterase"/>
</dbReference>
<reference evidence="2 3" key="1">
    <citation type="submission" date="2020-11" db="EMBL/GenBank/DDBJ databases">
        <title>Taxonomic investigation of Rahnella strains.</title>
        <authorList>
            <person name="Lee S.D."/>
        </authorList>
    </citation>
    <scope>NUCLEOTIDE SEQUENCE [LARGE SCALE GENOMIC DNA]</scope>
    <source>
        <strain evidence="2 3">SAP-17</strain>
    </source>
</reference>
<dbReference type="SUPFAM" id="SSF47336">
    <property type="entry name" value="ACP-like"/>
    <property type="match status" value="1"/>
</dbReference>
<accession>A0ABS0E7R1</accession>
<dbReference type="InterPro" id="IPR010071">
    <property type="entry name" value="AA_adenyl_dom"/>
</dbReference>
<dbReference type="PROSITE" id="PS00455">
    <property type="entry name" value="AMP_BINDING"/>
    <property type="match status" value="1"/>
</dbReference>
<keyword evidence="3" id="KW-1185">Reference proteome</keyword>
<dbReference type="Proteomes" id="UP000636811">
    <property type="component" value="Unassembled WGS sequence"/>
</dbReference>
<dbReference type="InterPro" id="IPR020845">
    <property type="entry name" value="AMP-binding_CS"/>
</dbReference>
<gene>
    <name evidence="2" type="ORF">IV433_17060</name>
</gene>
<dbReference type="PANTHER" id="PTHR45527">
    <property type="entry name" value="NONRIBOSOMAL PEPTIDE SYNTHETASE"/>
    <property type="match status" value="1"/>
</dbReference>
<protein>
    <submittedName>
        <fullName evidence="2">Amino acid adenylation domain-containing protein</fullName>
    </submittedName>
</protein>
<dbReference type="InterPro" id="IPR009081">
    <property type="entry name" value="PP-bd_ACP"/>
</dbReference>
<proteinExistence type="predicted"/>
<dbReference type="RefSeq" id="WP_195815046.1">
    <property type="nucleotide sequence ID" value="NZ_JADOBI010000007.1"/>
</dbReference>
<dbReference type="InterPro" id="IPR029058">
    <property type="entry name" value="AB_hydrolase_fold"/>
</dbReference>
<dbReference type="Pfam" id="PF00975">
    <property type="entry name" value="Thioesterase"/>
    <property type="match status" value="1"/>
</dbReference>
<dbReference type="PANTHER" id="PTHR45527:SF1">
    <property type="entry name" value="FATTY ACID SYNTHASE"/>
    <property type="match status" value="1"/>
</dbReference>
<dbReference type="Gene3D" id="3.40.50.12780">
    <property type="entry name" value="N-terminal domain of ligase-like"/>
    <property type="match status" value="1"/>
</dbReference>
<dbReference type="EMBL" id="JADOBI010000007">
    <property type="protein sequence ID" value="MBF7981129.1"/>
    <property type="molecule type" value="Genomic_DNA"/>
</dbReference>
<organism evidence="2 3">
    <name type="scientific">Rahnella laticis</name>
    <dbReference type="NCBI Taxonomy" id="2787622"/>
    <lineage>
        <taxon>Bacteria</taxon>
        <taxon>Pseudomonadati</taxon>
        <taxon>Pseudomonadota</taxon>
        <taxon>Gammaproteobacteria</taxon>
        <taxon>Enterobacterales</taxon>
        <taxon>Yersiniaceae</taxon>
        <taxon>Rahnella</taxon>
    </lineage>
</organism>
<dbReference type="InterPro" id="IPR020459">
    <property type="entry name" value="AMP-binding"/>
</dbReference>
<dbReference type="SUPFAM" id="SSF56801">
    <property type="entry name" value="Acetyl-CoA synthetase-like"/>
    <property type="match status" value="1"/>
</dbReference>
<dbReference type="CDD" id="cd05930">
    <property type="entry name" value="A_NRPS"/>
    <property type="match status" value="1"/>
</dbReference>
<dbReference type="SUPFAM" id="SSF53474">
    <property type="entry name" value="alpha/beta-Hydrolases"/>
    <property type="match status" value="1"/>
</dbReference>
<name>A0ABS0E7R1_9GAMM</name>
<dbReference type="Pfam" id="PF00501">
    <property type="entry name" value="AMP-binding"/>
    <property type="match status" value="1"/>
</dbReference>
<dbReference type="InterPro" id="IPR042099">
    <property type="entry name" value="ANL_N_sf"/>
</dbReference>
<sequence>MQLQLRNMAWRQLTGIGTFEWRLHKKDNVEGISDHLSIQIYRNSSEILFEYSVYNSLPGLFFSNLLRAPNNVAIYDKDDNLSFSELAEVSLHVANVMRVLGCKPEDCVGLFVEPSLEQMIGLWGIIFSGAAYLPLPPDSPRERLEYMVHDASVKIIFTQQHLRDKLQSIESNKDIKIVTLEDICSFSKSEEPMIFTPIIQLRPENLAYIVYTSGSTGNPKGVLIEHRSVVNQMQWLVEKKYIGFDKTIIHKTPIGFDAAQWEMLTVCSGSKLFVSRFGLNKDLAKLLNEIIEHNVTLLQCVPTLLQAAVKKAQFSNCISLSHILCGAESLTKKLVTRCMDILPGCLIVNLYGPAECTCNASFYEILPNVFCNDDITGVPIGNPVNNVEFHLLNESGTSVPNGVIGELHISGVQISRGYLNLEQLTKNNFNSYQKELDLKSSTLYKTGDLAYIDNDGRYNFCGRIDAQVKVRGMRVELEEIKVVLENSLYVETTVVITHEVGGLNDYLLAYVKLSSRGIKLKDTVGDLELEIIIRKELENKLPNYMIPSFFVLSETIPLTSSGKVDVNKIKNLVKKHHKKNISGPRNETENIVLEIFKSTLEIEMVSIYDNFNTLGGDSMSAVDLVLSINEKFNIELPIHAIIESPTIESISKIINEKNLKTPSRVVCLQSNGNNRPIFCWPGLGGYPLSLNLLAHRLGKNQPFYGIQAYGINTQEKPYTSIEKMVAADIMEIRQIQEQGPYTLWGYSFGTTLAIEAALQLEKIGIEVEELVLIAPGIPQDVKMENHRNSFDNKELVKLLYSVFSKNKDHEGLRNCLLSAKDENSFATFICKHFNISSISLVIKITKVIIESFFASHKWLNTGPMTVDAAALILPAYNDEISIYERNIVHFRKGMEIKKLRATHFDTLEDRGLDEILSKLNR</sequence>
<evidence type="ECO:0000313" key="3">
    <source>
        <dbReference type="Proteomes" id="UP000636811"/>
    </source>
</evidence>
<dbReference type="InterPro" id="IPR045851">
    <property type="entry name" value="AMP-bd_C_sf"/>
</dbReference>
<evidence type="ECO:0000313" key="2">
    <source>
        <dbReference type="EMBL" id="MBF7981129.1"/>
    </source>
</evidence>
<dbReference type="PRINTS" id="PR00154">
    <property type="entry name" value="AMPBINDING"/>
</dbReference>
<comment type="caution">
    <text evidence="2">The sequence shown here is derived from an EMBL/GenBank/DDBJ whole genome shotgun (WGS) entry which is preliminary data.</text>
</comment>
<dbReference type="InterPro" id="IPR000873">
    <property type="entry name" value="AMP-dep_synth/lig_dom"/>
</dbReference>
<feature type="domain" description="Carrier" evidence="1">
    <location>
        <begin position="583"/>
        <end position="658"/>
    </location>
</feature>
<evidence type="ECO:0000259" key="1">
    <source>
        <dbReference type="PROSITE" id="PS50075"/>
    </source>
</evidence>